<dbReference type="AlphaFoldDB" id="A0AAN9BHW5"/>
<reference evidence="3 4" key="1">
    <citation type="submission" date="2024-02" db="EMBL/GenBank/DDBJ databases">
        <title>Chromosome-scale genome assembly of the rough periwinkle Littorina saxatilis.</title>
        <authorList>
            <person name="De Jode A."/>
            <person name="Faria R."/>
            <person name="Formenti G."/>
            <person name="Sims Y."/>
            <person name="Smith T.P."/>
            <person name="Tracey A."/>
            <person name="Wood J.M.D."/>
            <person name="Zagrodzka Z.B."/>
            <person name="Johannesson K."/>
            <person name="Butlin R.K."/>
            <person name="Leder E.H."/>
        </authorList>
    </citation>
    <scope>NUCLEOTIDE SEQUENCE [LARGE SCALE GENOMIC DNA]</scope>
    <source>
        <strain evidence="3">Snail1</strain>
        <tissue evidence="3">Muscle</tissue>
    </source>
</reference>
<sequence length="417" mass="45586">MRRYESLLFTLFLWMVVASVKGAANITECPLGGVMLREDRYPAILTCQGFSDTDTVTWSVKAKGTLDKNLISCRPNQSFSYNSSERDLLVGRTGNVSQLYILNEYRLRAGRASIQCSIGTGNTMPCDVEAVNPASMTSSDCQLVMRNDDWTVLGNCSFVGAYSTQDIYTCSWHQQGAGQPSVETAGGINKTKIVKNQAEYYNGMCSFTSSLPTVEGDYSYTVDFFPGPDTKPSVGVTIQRPGLPVTRCPELINTTENIHCHCLPNPTTPGSPLPTLQWRGLGSSERVIPDITALNIAPLCQLTWGPPGQQVELSTKLADGPERVFIIRPGGSLVVGEVLPLVCSVSNAYPDATVKWTSTMSGNSYPCDEPETTSTRSCTFTVQNFHNRESVTCTGRNTEYPERLFGSDTYEILLACE</sequence>
<comment type="caution">
    <text evidence="3">The sequence shown here is derived from an EMBL/GenBank/DDBJ whole genome shotgun (WGS) entry which is preliminary data.</text>
</comment>
<organism evidence="3 4">
    <name type="scientific">Littorina saxatilis</name>
    <dbReference type="NCBI Taxonomy" id="31220"/>
    <lineage>
        <taxon>Eukaryota</taxon>
        <taxon>Metazoa</taxon>
        <taxon>Spiralia</taxon>
        <taxon>Lophotrochozoa</taxon>
        <taxon>Mollusca</taxon>
        <taxon>Gastropoda</taxon>
        <taxon>Caenogastropoda</taxon>
        <taxon>Littorinimorpha</taxon>
        <taxon>Littorinoidea</taxon>
        <taxon>Littorinidae</taxon>
        <taxon>Littorina</taxon>
    </lineage>
</organism>
<evidence type="ECO:0000256" key="1">
    <source>
        <dbReference type="SAM" id="SignalP"/>
    </source>
</evidence>
<dbReference type="InterPro" id="IPR013783">
    <property type="entry name" value="Ig-like_fold"/>
</dbReference>
<dbReference type="SUPFAM" id="SSF48726">
    <property type="entry name" value="Immunoglobulin"/>
    <property type="match status" value="1"/>
</dbReference>
<gene>
    <name evidence="3" type="ORF">V1264_017691</name>
</gene>
<feature type="signal peptide" evidence="1">
    <location>
        <begin position="1"/>
        <end position="22"/>
    </location>
</feature>
<feature type="domain" description="Ig-like" evidence="2">
    <location>
        <begin position="321"/>
        <end position="405"/>
    </location>
</feature>
<dbReference type="Proteomes" id="UP001374579">
    <property type="component" value="Unassembled WGS sequence"/>
</dbReference>
<dbReference type="EMBL" id="JBAMIC010000007">
    <property type="protein sequence ID" value="KAK7106433.1"/>
    <property type="molecule type" value="Genomic_DNA"/>
</dbReference>
<dbReference type="InterPro" id="IPR036179">
    <property type="entry name" value="Ig-like_dom_sf"/>
</dbReference>
<dbReference type="PROSITE" id="PS50835">
    <property type="entry name" value="IG_LIKE"/>
    <property type="match status" value="1"/>
</dbReference>
<dbReference type="Gene3D" id="2.60.40.10">
    <property type="entry name" value="Immunoglobulins"/>
    <property type="match status" value="1"/>
</dbReference>
<evidence type="ECO:0000313" key="4">
    <source>
        <dbReference type="Proteomes" id="UP001374579"/>
    </source>
</evidence>
<accession>A0AAN9BHW5</accession>
<proteinExistence type="predicted"/>
<keyword evidence="1" id="KW-0732">Signal</keyword>
<evidence type="ECO:0000259" key="2">
    <source>
        <dbReference type="PROSITE" id="PS50835"/>
    </source>
</evidence>
<dbReference type="InterPro" id="IPR007110">
    <property type="entry name" value="Ig-like_dom"/>
</dbReference>
<keyword evidence="4" id="KW-1185">Reference proteome</keyword>
<feature type="chain" id="PRO_5043022914" description="Ig-like domain-containing protein" evidence="1">
    <location>
        <begin position="23"/>
        <end position="417"/>
    </location>
</feature>
<protein>
    <recommendedName>
        <fullName evidence="2">Ig-like domain-containing protein</fullName>
    </recommendedName>
</protein>
<evidence type="ECO:0000313" key="3">
    <source>
        <dbReference type="EMBL" id="KAK7106433.1"/>
    </source>
</evidence>
<name>A0AAN9BHW5_9CAEN</name>